<dbReference type="PANTHER" id="PTHR31302:SF0">
    <property type="entry name" value="TRANSMEMBRANE PROTEIN WITH METALLOPHOSPHOESTERASE DOMAIN"/>
    <property type="match status" value="1"/>
</dbReference>
<dbReference type="Gene3D" id="3.60.21.10">
    <property type="match status" value="1"/>
</dbReference>
<comment type="caution">
    <text evidence="3">The sequence shown here is derived from an EMBL/GenBank/DDBJ whole genome shotgun (WGS) entry which is preliminary data.</text>
</comment>
<proteinExistence type="predicted"/>
<dbReference type="InterPro" id="IPR029052">
    <property type="entry name" value="Metallo-depent_PP-like"/>
</dbReference>
<dbReference type="CDD" id="cd07385">
    <property type="entry name" value="MPP_YkuE_C"/>
    <property type="match status" value="1"/>
</dbReference>
<feature type="domain" description="Calcineurin-like phosphoesterase" evidence="2">
    <location>
        <begin position="158"/>
        <end position="325"/>
    </location>
</feature>
<feature type="transmembrane region" description="Helical" evidence="1">
    <location>
        <begin position="80"/>
        <end position="99"/>
    </location>
</feature>
<keyword evidence="1" id="KW-1133">Transmembrane helix</keyword>
<name>A0ABW0R5F4_9BACL</name>
<dbReference type="InterPro" id="IPR051158">
    <property type="entry name" value="Metallophosphoesterase_sf"/>
</dbReference>
<dbReference type="Pfam" id="PF00149">
    <property type="entry name" value="Metallophos"/>
    <property type="match status" value="1"/>
</dbReference>
<keyword evidence="4" id="KW-1185">Reference proteome</keyword>
<dbReference type="InterPro" id="IPR004843">
    <property type="entry name" value="Calcineurin-like_PHP"/>
</dbReference>
<evidence type="ECO:0000259" key="2">
    <source>
        <dbReference type="Pfam" id="PF00149"/>
    </source>
</evidence>
<dbReference type="RefSeq" id="WP_378113927.1">
    <property type="nucleotide sequence ID" value="NZ_JBHSNC010000056.1"/>
</dbReference>
<keyword evidence="1" id="KW-0472">Membrane</keyword>
<organism evidence="3 4">
    <name type="scientific">Cohnella yongneupensis</name>
    <dbReference type="NCBI Taxonomy" id="425006"/>
    <lineage>
        <taxon>Bacteria</taxon>
        <taxon>Bacillati</taxon>
        <taxon>Bacillota</taxon>
        <taxon>Bacilli</taxon>
        <taxon>Bacillales</taxon>
        <taxon>Paenibacillaceae</taxon>
        <taxon>Cohnella</taxon>
    </lineage>
</organism>
<dbReference type="PANTHER" id="PTHR31302">
    <property type="entry name" value="TRANSMEMBRANE PROTEIN WITH METALLOPHOSPHOESTERASE DOMAIN-RELATED"/>
    <property type="match status" value="1"/>
</dbReference>
<gene>
    <name evidence="3" type="ORF">ACFPQ4_21355</name>
</gene>
<feature type="transmembrane region" description="Helical" evidence="1">
    <location>
        <begin position="111"/>
        <end position="132"/>
    </location>
</feature>
<dbReference type="SUPFAM" id="SSF56300">
    <property type="entry name" value="Metallo-dependent phosphatases"/>
    <property type="match status" value="1"/>
</dbReference>
<evidence type="ECO:0000313" key="4">
    <source>
        <dbReference type="Proteomes" id="UP001596108"/>
    </source>
</evidence>
<dbReference type="Proteomes" id="UP001596108">
    <property type="component" value="Unassembled WGS sequence"/>
</dbReference>
<sequence length="382" mass="42375">MAFHPRFILILSAVMTVFASLTFFIGWNATQWMDAAHLSYDAGWFWTVLYVVAFSYILGRVPLPKAFRPLGRLIKVIGSYYIFLFEIGFILCLIADIGGAATKLAGGNLDAYAEIAGYVVIAIVIGMFALGTRNGLSPIVRRYELDIDKEGGIASTWTIVVASDIHLGNVIGNRHLRKLVKRVEAIKPDLVLLPGDVIDDSIEPFLRNEMSKTLGLLKARYGVYAVLGNHEYYGGHIPQYIEEMRKVGIRVMQDETVEIAGSLYIVGRKDKTAEASALGGRLPVSGLVEGLDLAKPVIMMDHQPTKFQQAADAGVDLMLSGHTHRGQFAPNHWITKRIFELDWGYMRKNAMHVIVSSGFGLWGPPIRIASRSEIIHVTLKFK</sequence>
<feature type="transmembrane region" description="Helical" evidence="1">
    <location>
        <begin position="7"/>
        <end position="30"/>
    </location>
</feature>
<evidence type="ECO:0000313" key="3">
    <source>
        <dbReference type="EMBL" id="MFC5531971.1"/>
    </source>
</evidence>
<keyword evidence="1" id="KW-0812">Transmembrane</keyword>
<reference evidence="4" key="1">
    <citation type="journal article" date="2019" name="Int. J. Syst. Evol. Microbiol.">
        <title>The Global Catalogue of Microorganisms (GCM) 10K type strain sequencing project: providing services to taxonomists for standard genome sequencing and annotation.</title>
        <authorList>
            <consortium name="The Broad Institute Genomics Platform"/>
            <consortium name="The Broad Institute Genome Sequencing Center for Infectious Disease"/>
            <person name="Wu L."/>
            <person name="Ma J."/>
        </authorList>
    </citation>
    <scope>NUCLEOTIDE SEQUENCE [LARGE SCALE GENOMIC DNA]</scope>
    <source>
        <strain evidence="4">CGMCC 1.18578</strain>
    </source>
</reference>
<feature type="transmembrane region" description="Helical" evidence="1">
    <location>
        <begin position="42"/>
        <end position="59"/>
    </location>
</feature>
<dbReference type="EMBL" id="JBHSNC010000056">
    <property type="protein sequence ID" value="MFC5531971.1"/>
    <property type="molecule type" value="Genomic_DNA"/>
</dbReference>
<accession>A0ABW0R5F4</accession>
<evidence type="ECO:0000256" key="1">
    <source>
        <dbReference type="SAM" id="Phobius"/>
    </source>
</evidence>
<protein>
    <submittedName>
        <fullName evidence="3">Metallophosphoesterase</fullName>
    </submittedName>
</protein>